<name>A0A0F9T5H1_9ZZZZ</name>
<protein>
    <submittedName>
        <fullName evidence="1">Uncharacterized protein</fullName>
    </submittedName>
</protein>
<proteinExistence type="predicted"/>
<gene>
    <name evidence="1" type="ORF">LCGC14_0369840</name>
</gene>
<evidence type="ECO:0000313" key="1">
    <source>
        <dbReference type="EMBL" id="KKN76475.1"/>
    </source>
</evidence>
<accession>A0A0F9T5H1</accession>
<reference evidence="1" key="1">
    <citation type="journal article" date="2015" name="Nature">
        <title>Complex archaea that bridge the gap between prokaryotes and eukaryotes.</title>
        <authorList>
            <person name="Spang A."/>
            <person name="Saw J.H."/>
            <person name="Jorgensen S.L."/>
            <person name="Zaremba-Niedzwiedzka K."/>
            <person name="Martijn J."/>
            <person name="Lind A.E."/>
            <person name="van Eijk R."/>
            <person name="Schleper C."/>
            <person name="Guy L."/>
            <person name="Ettema T.J."/>
        </authorList>
    </citation>
    <scope>NUCLEOTIDE SEQUENCE</scope>
</reference>
<sequence>MTVTTNFRCPNCGQAVASSQYHPIESCISFKAGIRQGRQEVVEWINGHYGWLSGKWLGKDMKMVLAFEKWEAKLKDMGIFPNIKEGTFEETMRDVPIIELEVSDAREVKG</sequence>
<organism evidence="1">
    <name type="scientific">marine sediment metagenome</name>
    <dbReference type="NCBI Taxonomy" id="412755"/>
    <lineage>
        <taxon>unclassified sequences</taxon>
        <taxon>metagenomes</taxon>
        <taxon>ecological metagenomes</taxon>
    </lineage>
</organism>
<dbReference type="AlphaFoldDB" id="A0A0F9T5H1"/>
<comment type="caution">
    <text evidence="1">The sequence shown here is derived from an EMBL/GenBank/DDBJ whole genome shotgun (WGS) entry which is preliminary data.</text>
</comment>
<dbReference type="EMBL" id="LAZR01000295">
    <property type="protein sequence ID" value="KKN76475.1"/>
    <property type="molecule type" value="Genomic_DNA"/>
</dbReference>